<feature type="transmembrane region" description="Helical" evidence="7">
    <location>
        <begin position="148"/>
        <end position="173"/>
    </location>
</feature>
<dbReference type="SMART" id="SM00091">
    <property type="entry name" value="PAS"/>
    <property type="match status" value="1"/>
</dbReference>
<dbReference type="GO" id="GO:0006355">
    <property type="term" value="P:regulation of DNA-templated transcription"/>
    <property type="evidence" value="ECO:0007669"/>
    <property type="project" value="InterPro"/>
</dbReference>
<feature type="domain" description="PAS" evidence="8">
    <location>
        <begin position="543"/>
        <end position="618"/>
    </location>
</feature>
<dbReference type="Pfam" id="PF00989">
    <property type="entry name" value="PAS"/>
    <property type="match status" value="1"/>
</dbReference>
<dbReference type="EMBL" id="CP031337">
    <property type="protein sequence ID" value="AXK38636.1"/>
    <property type="molecule type" value="Genomic_DNA"/>
</dbReference>
<dbReference type="Proteomes" id="UP000254537">
    <property type="component" value="Chromosome"/>
</dbReference>
<dbReference type="InterPro" id="IPR035965">
    <property type="entry name" value="PAS-like_dom_sf"/>
</dbReference>
<feature type="domain" description="GGDEF" evidence="11">
    <location>
        <begin position="704"/>
        <end position="838"/>
    </location>
</feature>
<gene>
    <name evidence="12" type="ORF">DWG20_03895</name>
</gene>
<dbReference type="Pfam" id="PF00990">
    <property type="entry name" value="GGDEF"/>
    <property type="match status" value="1"/>
</dbReference>
<evidence type="ECO:0000313" key="13">
    <source>
        <dbReference type="Proteomes" id="UP000254537"/>
    </source>
</evidence>
<keyword evidence="5 7" id="KW-0472">Membrane</keyword>
<dbReference type="InterPro" id="IPR052155">
    <property type="entry name" value="Biofilm_reg_signaling"/>
</dbReference>
<dbReference type="Pfam" id="PF03924">
    <property type="entry name" value="CHASE"/>
    <property type="match status" value="1"/>
</dbReference>
<dbReference type="InterPro" id="IPR000014">
    <property type="entry name" value="PAS"/>
</dbReference>
<evidence type="ECO:0000256" key="1">
    <source>
        <dbReference type="ARBA" id="ARBA00004651"/>
    </source>
</evidence>
<dbReference type="OrthoDB" id="9813903at2"/>
<dbReference type="PROSITE" id="PS50839">
    <property type="entry name" value="CHASE"/>
    <property type="match status" value="1"/>
</dbReference>
<dbReference type="KEGG" id="ccah:DWG20_03895"/>
<dbReference type="CDD" id="cd01949">
    <property type="entry name" value="GGDEF"/>
    <property type="match status" value="1"/>
</dbReference>
<feature type="transmembrane region" description="Helical" evidence="7">
    <location>
        <begin position="34"/>
        <end position="55"/>
    </location>
</feature>
<dbReference type="Gene3D" id="3.30.70.270">
    <property type="match status" value="1"/>
</dbReference>
<feature type="domain" description="PAC" evidence="9">
    <location>
        <begin position="621"/>
        <end position="672"/>
    </location>
</feature>
<evidence type="ECO:0000259" key="9">
    <source>
        <dbReference type="PROSITE" id="PS50113"/>
    </source>
</evidence>
<protein>
    <submittedName>
        <fullName evidence="12">Diguanylate cyclase</fullName>
    </submittedName>
</protein>
<dbReference type="InterPro" id="IPR007895">
    <property type="entry name" value="MASE1"/>
</dbReference>
<proteinExistence type="predicted"/>
<dbReference type="PROSITE" id="PS50887">
    <property type="entry name" value="GGDEF"/>
    <property type="match status" value="1"/>
</dbReference>
<evidence type="ECO:0000256" key="7">
    <source>
        <dbReference type="SAM" id="Phobius"/>
    </source>
</evidence>
<dbReference type="InterPro" id="IPR000160">
    <property type="entry name" value="GGDEF_dom"/>
</dbReference>
<dbReference type="PROSITE" id="PS50112">
    <property type="entry name" value="PAS"/>
    <property type="match status" value="1"/>
</dbReference>
<dbReference type="InterPro" id="IPR043128">
    <property type="entry name" value="Rev_trsase/Diguanyl_cyclase"/>
</dbReference>
<evidence type="ECO:0000256" key="4">
    <source>
        <dbReference type="ARBA" id="ARBA00022989"/>
    </source>
</evidence>
<feature type="transmembrane region" description="Helical" evidence="7">
    <location>
        <begin position="106"/>
        <end position="127"/>
    </location>
</feature>
<organism evidence="12 13">
    <name type="scientific">Crenobacter cavernae</name>
    <dbReference type="NCBI Taxonomy" id="2290923"/>
    <lineage>
        <taxon>Bacteria</taxon>
        <taxon>Pseudomonadati</taxon>
        <taxon>Pseudomonadota</taxon>
        <taxon>Betaproteobacteria</taxon>
        <taxon>Neisseriales</taxon>
        <taxon>Neisseriaceae</taxon>
        <taxon>Crenobacter</taxon>
    </lineage>
</organism>
<dbReference type="InterPro" id="IPR042240">
    <property type="entry name" value="CHASE_sf"/>
</dbReference>
<comment type="subcellular location">
    <subcellularLocation>
        <location evidence="1">Cell membrane</location>
        <topology evidence="1">Multi-pass membrane protein</topology>
    </subcellularLocation>
</comment>
<dbReference type="PROSITE" id="PS50113">
    <property type="entry name" value="PAC"/>
    <property type="match status" value="1"/>
</dbReference>
<feature type="transmembrane region" description="Helical" evidence="7">
    <location>
        <begin position="185"/>
        <end position="206"/>
    </location>
</feature>
<evidence type="ECO:0000313" key="12">
    <source>
        <dbReference type="EMBL" id="AXK38636.1"/>
    </source>
</evidence>
<feature type="transmembrane region" description="Helical" evidence="7">
    <location>
        <begin position="218"/>
        <end position="237"/>
    </location>
</feature>
<dbReference type="Gene3D" id="3.30.450.20">
    <property type="entry name" value="PAS domain"/>
    <property type="match status" value="1"/>
</dbReference>
<evidence type="ECO:0000259" key="11">
    <source>
        <dbReference type="PROSITE" id="PS50887"/>
    </source>
</evidence>
<dbReference type="InterPro" id="IPR006189">
    <property type="entry name" value="CHASE_dom"/>
</dbReference>
<accession>A0A345Y3Y4</accession>
<dbReference type="AlphaFoldDB" id="A0A345Y3Y4"/>
<dbReference type="GO" id="GO:0003824">
    <property type="term" value="F:catalytic activity"/>
    <property type="evidence" value="ECO:0007669"/>
    <property type="project" value="UniProtKB-ARBA"/>
</dbReference>
<evidence type="ECO:0000256" key="3">
    <source>
        <dbReference type="ARBA" id="ARBA00022692"/>
    </source>
</evidence>
<sequence length="838" mass="91353">MNAVQQGQEMDTKRRPASKQSAPDMAVPSRTQPLGWLTLLLVAAYIGTGKLSLWLAIPPGYASAIFTPAGIAVAASFMGGKRTLPGILLGSLLLNVWIGYESSDRLTVLGLSAACLIALASTLQAGVGGWCLRKAVAYPAPFDSAREVLFFLFLSPVICLVSATLSVSCLVALGVIPAGSFAMSWFVWWIGDMLGVLVMLPLALVVAGEPRALWRKRAMTVAVPMLAACALLVALFINVSRWEEGDSLMEFRVQSQRLANNFHHRLEEQASLLEQTEGLFVNGGNITREKFRRFTQKALQRFPMIQAIDWAPRVEASQRQAFEAAQGRDVPGFEIRELGDGHGFRRARGRDYFYPVTFTEPWIGNQAVSGFDLASLPDRREAIGKTTRTGSVIASVPLRLVLAQQGGLLLLLNVKTGDGLGGVVLVVLHVADFMEKLLPGSQALLCVRLIDTDARRTLYNSFFMPDGAALFQQRVSFGGRHYLLETAPKPSYLAQHRGWQGWVVLAAGTLGIGLLGALLMLASGHTARVETQVKERTEALKESEARILEIASALAEGVYVLDEDGRIIFTNPEACRLLGRAEHEMLGQKAHSLFHYMHADGSPLLPEASEMLKVLRSGRLHRGEETFWRKDGRPLPVEASASPIVREGQRIGAVVAFSDISERKRLEATLQREATYDALTDLPNRRLFMDRLQQAIDRAQRNDKAGAVLFMDLDGFKQINDAYGHDVGDQILQLFAQRLQASVRKTDTVARLAGDEFTIILEGLKEPFKEAEALAKKIVANVSVPAIVSTHAVSISTSIGIAIFTPTQNLSPDAVLSGADAAMYRAKMAGKNCVACKG</sequence>
<dbReference type="GO" id="GO:0005886">
    <property type="term" value="C:plasma membrane"/>
    <property type="evidence" value="ECO:0007669"/>
    <property type="project" value="UniProtKB-SubCell"/>
</dbReference>
<dbReference type="NCBIfam" id="TIGR00229">
    <property type="entry name" value="sensory_box"/>
    <property type="match status" value="1"/>
</dbReference>
<evidence type="ECO:0000259" key="8">
    <source>
        <dbReference type="PROSITE" id="PS50112"/>
    </source>
</evidence>
<dbReference type="PANTHER" id="PTHR44757:SF2">
    <property type="entry name" value="BIOFILM ARCHITECTURE MAINTENANCE PROTEIN MBAA"/>
    <property type="match status" value="1"/>
</dbReference>
<evidence type="ECO:0000256" key="2">
    <source>
        <dbReference type="ARBA" id="ARBA00022475"/>
    </source>
</evidence>
<reference evidence="12 13" key="1">
    <citation type="submission" date="2018-07" db="EMBL/GenBank/DDBJ databases">
        <title>Crenobacter cavernae sp. nov., isolated from a karst cave.</title>
        <authorList>
            <person name="Zhu H."/>
        </authorList>
    </citation>
    <scope>NUCLEOTIDE SEQUENCE [LARGE SCALE GENOMIC DNA]</scope>
    <source>
        <strain evidence="12 13">K1W11S-77</strain>
    </source>
</reference>
<keyword evidence="3 7" id="KW-0812">Transmembrane</keyword>
<dbReference type="SMART" id="SM00086">
    <property type="entry name" value="PAC"/>
    <property type="match status" value="1"/>
</dbReference>
<dbReference type="Pfam" id="PF05231">
    <property type="entry name" value="MASE1"/>
    <property type="match status" value="1"/>
</dbReference>
<name>A0A345Y3Y4_9NEIS</name>
<dbReference type="SUPFAM" id="SSF55073">
    <property type="entry name" value="Nucleotide cyclase"/>
    <property type="match status" value="1"/>
</dbReference>
<evidence type="ECO:0000256" key="5">
    <source>
        <dbReference type="ARBA" id="ARBA00023136"/>
    </source>
</evidence>
<dbReference type="InterPro" id="IPR000700">
    <property type="entry name" value="PAS-assoc_C"/>
</dbReference>
<dbReference type="SMART" id="SM00267">
    <property type="entry name" value="GGDEF"/>
    <property type="match status" value="1"/>
</dbReference>
<feature type="transmembrane region" description="Helical" evidence="7">
    <location>
        <begin position="84"/>
        <end position="100"/>
    </location>
</feature>
<dbReference type="InterPro" id="IPR013767">
    <property type="entry name" value="PAS_fold"/>
</dbReference>
<feature type="transmembrane region" description="Helical" evidence="7">
    <location>
        <begin position="61"/>
        <end position="77"/>
    </location>
</feature>
<dbReference type="SMART" id="SM01079">
    <property type="entry name" value="CHASE"/>
    <property type="match status" value="1"/>
</dbReference>
<dbReference type="FunFam" id="3.30.70.270:FF:000001">
    <property type="entry name" value="Diguanylate cyclase domain protein"/>
    <property type="match status" value="1"/>
</dbReference>
<dbReference type="Gene3D" id="3.30.450.350">
    <property type="entry name" value="CHASE domain"/>
    <property type="match status" value="1"/>
</dbReference>
<evidence type="ECO:0000256" key="6">
    <source>
        <dbReference type="SAM" id="MobiDB-lite"/>
    </source>
</evidence>
<dbReference type="InterPro" id="IPR029787">
    <property type="entry name" value="Nucleotide_cyclase"/>
</dbReference>
<dbReference type="GO" id="GO:0007165">
    <property type="term" value="P:signal transduction"/>
    <property type="evidence" value="ECO:0007669"/>
    <property type="project" value="UniProtKB-ARBA"/>
</dbReference>
<feature type="region of interest" description="Disordered" evidence="6">
    <location>
        <begin position="1"/>
        <end position="27"/>
    </location>
</feature>
<feature type="domain" description="CHASE" evidence="10">
    <location>
        <begin position="282"/>
        <end position="437"/>
    </location>
</feature>
<dbReference type="PANTHER" id="PTHR44757">
    <property type="entry name" value="DIGUANYLATE CYCLASE DGCP"/>
    <property type="match status" value="1"/>
</dbReference>
<dbReference type="CDD" id="cd00130">
    <property type="entry name" value="PAS"/>
    <property type="match status" value="1"/>
</dbReference>
<evidence type="ECO:0000259" key="10">
    <source>
        <dbReference type="PROSITE" id="PS50839"/>
    </source>
</evidence>
<dbReference type="NCBIfam" id="TIGR00254">
    <property type="entry name" value="GGDEF"/>
    <property type="match status" value="1"/>
</dbReference>
<dbReference type="SUPFAM" id="SSF55785">
    <property type="entry name" value="PYP-like sensor domain (PAS domain)"/>
    <property type="match status" value="1"/>
</dbReference>
<keyword evidence="4 7" id="KW-1133">Transmembrane helix</keyword>
<keyword evidence="2" id="KW-1003">Cell membrane</keyword>
<dbReference type="InterPro" id="IPR001610">
    <property type="entry name" value="PAC"/>
</dbReference>